<proteinExistence type="predicted"/>
<accession>A0ABR3VUZ2</accession>
<comment type="caution">
    <text evidence="2">The sequence shown here is derived from an EMBL/GenBank/DDBJ whole genome shotgun (WGS) entry which is preliminary data.</text>
</comment>
<reference evidence="2 3" key="1">
    <citation type="journal article" date="2024" name="IMA Fungus">
        <title>IMA Genome - F19 : A genome assembly and annotation guide to empower mycologists, including annotated draft genome sequences of Ceratocystis pirilliformis, Diaporthe australafricana, Fusarium ophioides, Paecilomyces lecythidis, and Sporothrix stenoceras.</title>
        <authorList>
            <person name="Aylward J."/>
            <person name="Wilson A.M."/>
            <person name="Visagie C.M."/>
            <person name="Spraker J."/>
            <person name="Barnes I."/>
            <person name="Buitendag C."/>
            <person name="Ceriani C."/>
            <person name="Del Mar Angel L."/>
            <person name="du Plessis D."/>
            <person name="Fuchs T."/>
            <person name="Gasser K."/>
            <person name="Kramer D."/>
            <person name="Li W."/>
            <person name="Munsamy K."/>
            <person name="Piso A."/>
            <person name="Price J.L."/>
            <person name="Sonnekus B."/>
            <person name="Thomas C."/>
            <person name="van der Nest A."/>
            <person name="van Dijk A."/>
            <person name="van Heerden A."/>
            <person name="van Vuuren N."/>
            <person name="Yilmaz N."/>
            <person name="Duong T.A."/>
            <person name="van der Merwe N.A."/>
            <person name="Wingfield M.J."/>
            <person name="Wingfield B.D."/>
        </authorList>
    </citation>
    <scope>NUCLEOTIDE SEQUENCE [LARGE SCALE GENOMIC DNA]</scope>
    <source>
        <strain evidence="2 3">CMW 18300</strain>
    </source>
</reference>
<feature type="region of interest" description="Disordered" evidence="1">
    <location>
        <begin position="1"/>
        <end position="34"/>
    </location>
</feature>
<protein>
    <submittedName>
        <fullName evidence="2">Uncharacterized protein</fullName>
    </submittedName>
</protein>
<dbReference type="Proteomes" id="UP001583177">
    <property type="component" value="Unassembled WGS sequence"/>
</dbReference>
<evidence type="ECO:0000256" key="1">
    <source>
        <dbReference type="SAM" id="MobiDB-lite"/>
    </source>
</evidence>
<sequence length="183" mass="20549">MGIIDNPNASKGPGATKRQASQHRAESQSINTKGRRDLLVQALLQLAEVVDTSTEQVRMRNDDEEDASMRGTSPAPRSPEALARAQSPSDSSDQKLPWTSKRMASPRMPGAKVDEERAAMEVAMKNMHRFAPDSSTSACEIERNDEEKMLLLLLPELLVTVDDQELLRTVLTRWLRLRLDWRV</sequence>
<evidence type="ECO:0000313" key="3">
    <source>
        <dbReference type="Proteomes" id="UP001583177"/>
    </source>
</evidence>
<name>A0ABR3VUZ2_9PEZI</name>
<keyword evidence="3" id="KW-1185">Reference proteome</keyword>
<evidence type="ECO:0000313" key="2">
    <source>
        <dbReference type="EMBL" id="KAL1845640.1"/>
    </source>
</evidence>
<feature type="region of interest" description="Disordered" evidence="1">
    <location>
        <begin position="47"/>
        <end position="112"/>
    </location>
</feature>
<gene>
    <name evidence="2" type="ORF">Daus18300_014480</name>
</gene>
<dbReference type="EMBL" id="JAWRVE010000299">
    <property type="protein sequence ID" value="KAL1845640.1"/>
    <property type="molecule type" value="Genomic_DNA"/>
</dbReference>
<organism evidence="2 3">
    <name type="scientific">Diaporthe australafricana</name>
    <dbReference type="NCBI Taxonomy" id="127596"/>
    <lineage>
        <taxon>Eukaryota</taxon>
        <taxon>Fungi</taxon>
        <taxon>Dikarya</taxon>
        <taxon>Ascomycota</taxon>
        <taxon>Pezizomycotina</taxon>
        <taxon>Sordariomycetes</taxon>
        <taxon>Sordariomycetidae</taxon>
        <taxon>Diaporthales</taxon>
        <taxon>Diaporthaceae</taxon>
        <taxon>Diaporthe</taxon>
    </lineage>
</organism>